<organism evidence="2 3">
    <name type="scientific">Fusarium oligoseptatum</name>
    <dbReference type="NCBI Taxonomy" id="2604345"/>
    <lineage>
        <taxon>Eukaryota</taxon>
        <taxon>Fungi</taxon>
        <taxon>Dikarya</taxon>
        <taxon>Ascomycota</taxon>
        <taxon>Pezizomycotina</taxon>
        <taxon>Sordariomycetes</taxon>
        <taxon>Hypocreomycetidae</taxon>
        <taxon>Hypocreales</taxon>
        <taxon>Nectriaceae</taxon>
        <taxon>Fusarium</taxon>
        <taxon>Fusarium solani species complex</taxon>
    </lineage>
</organism>
<proteinExistence type="predicted"/>
<sequence length="134" mass="15134">MNDLELRLYGIKVDEIEMISKTSNIAEELESYMDEIDTMIASSSSRFEEDVRWQAPIAGAWRCRSDGNSMKESYSALRKHLTVDRGNTETGKAGSKSKVTSSKDHNHVDDPRGPLWAQSQDYYLALQGNLTGWN</sequence>
<feature type="compositionally biased region" description="Basic and acidic residues" evidence="1">
    <location>
        <begin position="101"/>
        <end position="112"/>
    </location>
</feature>
<keyword evidence="3" id="KW-1185">Reference proteome</keyword>
<reference evidence="2 3" key="1">
    <citation type="submission" date="2017-06" db="EMBL/GenBank/DDBJ databases">
        <title>Comparative genomic analysis of Ambrosia Fusariam Clade fungi.</title>
        <authorList>
            <person name="Stajich J.E."/>
            <person name="Carrillo J."/>
            <person name="Kijimoto T."/>
            <person name="Eskalen A."/>
            <person name="O'Donnell K."/>
            <person name="Kasson M."/>
        </authorList>
    </citation>
    <scope>NUCLEOTIDE SEQUENCE [LARGE SCALE GENOMIC DNA]</scope>
    <source>
        <strain evidence="2 3">NRRL62579</strain>
    </source>
</reference>
<dbReference type="EMBL" id="NKCK01000251">
    <property type="protein sequence ID" value="RSL88983.1"/>
    <property type="molecule type" value="Genomic_DNA"/>
</dbReference>
<evidence type="ECO:0000256" key="1">
    <source>
        <dbReference type="SAM" id="MobiDB-lite"/>
    </source>
</evidence>
<accession>A0A428SGQ6</accession>
<dbReference type="Proteomes" id="UP000287144">
    <property type="component" value="Unassembled WGS sequence"/>
</dbReference>
<evidence type="ECO:0000313" key="3">
    <source>
        <dbReference type="Proteomes" id="UP000287144"/>
    </source>
</evidence>
<evidence type="ECO:0000313" key="2">
    <source>
        <dbReference type="EMBL" id="RSL88983.1"/>
    </source>
</evidence>
<gene>
    <name evidence="2" type="ORF">CEP52_015036</name>
</gene>
<feature type="region of interest" description="Disordered" evidence="1">
    <location>
        <begin position="82"/>
        <end position="113"/>
    </location>
</feature>
<comment type="caution">
    <text evidence="2">The sequence shown here is derived from an EMBL/GenBank/DDBJ whole genome shotgun (WGS) entry which is preliminary data.</text>
</comment>
<dbReference type="AlphaFoldDB" id="A0A428SGQ6"/>
<protein>
    <submittedName>
        <fullName evidence="2">Uncharacterized protein</fullName>
    </submittedName>
</protein>
<name>A0A428SGQ6_9HYPO</name>